<proteinExistence type="predicted"/>
<evidence type="ECO:0000313" key="2">
    <source>
        <dbReference type="Proteomes" id="UP000823775"/>
    </source>
</evidence>
<reference evidence="1 2" key="1">
    <citation type="journal article" date="2021" name="BMC Genomics">
        <title>Datura genome reveals duplications of psychoactive alkaloid biosynthetic genes and high mutation rate following tissue culture.</title>
        <authorList>
            <person name="Rajewski A."/>
            <person name="Carter-House D."/>
            <person name="Stajich J."/>
            <person name="Litt A."/>
        </authorList>
    </citation>
    <scope>NUCLEOTIDE SEQUENCE [LARGE SCALE GENOMIC DNA]</scope>
    <source>
        <strain evidence="1">AR-01</strain>
    </source>
</reference>
<evidence type="ECO:0000313" key="1">
    <source>
        <dbReference type="EMBL" id="MCE3051993.1"/>
    </source>
</evidence>
<evidence type="ECO:0008006" key="3">
    <source>
        <dbReference type="Google" id="ProtNLM"/>
    </source>
</evidence>
<sequence>TGTISIAEEDEKNSFNLELGDVISVSTAIIYFINRDNKEKLSVYLLAKAVNIPDQFQ</sequence>
<comment type="caution">
    <text evidence="1">The sequence shown here is derived from an EMBL/GenBank/DDBJ whole genome shotgun (WGS) entry which is preliminary data.</text>
</comment>
<dbReference type="Gene3D" id="2.60.120.10">
    <property type="entry name" value="Jelly Rolls"/>
    <property type="match status" value="1"/>
</dbReference>
<protein>
    <recommendedName>
        <fullName evidence="3">Cupin domain-containing protein</fullName>
    </recommendedName>
</protein>
<accession>A0ABS8WR98</accession>
<dbReference type="InterPro" id="IPR014710">
    <property type="entry name" value="RmlC-like_jellyroll"/>
</dbReference>
<keyword evidence="2" id="KW-1185">Reference proteome</keyword>
<organism evidence="1 2">
    <name type="scientific">Datura stramonium</name>
    <name type="common">Jimsonweed</name>
    <name type="synonym">Common thornapple</name>
    <dbReference type="NCBI Taxonomy" id="4076"/>
    <lineage>
        <taxon>Eukaryota</taxon>
        <taxon>Viridiplantae</taxon>
        <taxon>Streptophyta</taxon>
        <taxon>Embryophyta</taxon>
        <taxon>Tracheophyta</taxon>
        <taxon>Spermatophyta</taxon>
        <taxon>Magnoliopsida</taxon>
        <taxon>eudicotyledons</taxon>
        <taxon>Gunneridae</taxon>
        <taxon>Pentapetalae</taxon>
        <taxon>asterids</taxon>
        <taxon>lamiids</taxon>
        <taxon>Solanales</taxon>
        <taxon>Solanaceae</taxon>
        <taxon>Solanoideae</taxon>
        <taxon>Datureae</taxon>
        <taxon>Datura</taxon>
    </lineage>
</organism>
<name>A0ABS8WR98_DATST</name>
<dbReference type="EMBL" id="JACEIK010009137">
    <property type="protein sequence ID" value="MCE3051993.1"/>
    <property type="molecule type" value="Genomic_DNA"/>
</dbReference>
<feature type="non-terminal residue" evidence="1">
    <location>
        <position position="1"/>
    </location>
</feature>
<feature type="non-terminal residue" evidence="1">
    <location>
        <position position="57"/>
    </location>
</feature>
<gene>
    <name evidence="1" type="ORF">HAX54_051372</name>
</gene>
<dbReference type="Proteomes" id="UP000823775">
    <property type="component" value="Unassembled WGS sequence"/>
</dbReference>